<dbReference type="Proteomes" id="UP000636458">
    <property type="component" value="Unassembled WGS sequence"/>
</dbReference>
<feature type="transmembrane region" description="Helical" evidence="1">
    <location>
        <begin position="60"/>
        <end position="82"/>
    </location>
</feature>
<keyword evidence="1" id="KW-0812">Transmembrane</keyword>
<comment type="caution">
    <text evidence="2">The sequence shown here is derived from an EMBL/GenBank/DDBJ whole genome shotgun (WGS) entry which is preliminary data.</text>
</comment>
<keyword evidence="1" id="KW-1133">Transmembrane helix</keyword>
<proteinExistence type="predicted"/>
<dbReference type="AlphaFoldDB" id="A0A934SL69"/>
<organism evidence="2 3">
    <name type="scientific">Lacisediminihabitans changchengi</name>
    <dbReference type="NCBI Taxonomy" id="2787634"/>
    <lineage>
        <taxon>Bacteria</taxon>
        <taxon>Bacillati</taxon>
        <taxon>Actinomycetota</taxon>
        <taxon>Actinomycetes</taxon>
        <taxon>Micrococcales</taxon>
        <taxon>Microbacteriaceae</taxon>
        <taxon>Lacisediminihabitans</taxon>
    </lineage>
</organism>
<gene>
    <name evidence="2" type="ORF">IV501_13495</name>
</gene>
<evidence type="ECO:0000313" key="2">
    <source>
        <dbReference type="EMBL" id="MBK4348651.1"/>
    </source>
</evidence>
<sequence>MACWPGLARSRWFTFSVVALGSALIAALTEPALVSASLRSDVTIATFERGVIGLSAYLGAGVLIIAIPLLFITATLGVCCLLRRPTDG</sequence>
<protein>
    <submittedName>
        <fullName evidence="2">Uncharacterized protein</fullName>
    </submittedName>
</protein>
<accession>A0A934SL69</accession>
<dbReference type="EMBL" id="JAEPES010000004">
    <property type="protein sequence ID" value="MBK4348651.1"/>
    <property type="molecule type" value="Genomic_DNA"/>
</dbReference>
<keyword evidence="1" id="KW-0472">Membrane</keyword>
<reference evidence="2" key="1">
    <citation type="submission" date="2021-01" db="EMBL/GenBank/DDBJ databases">
        <title>Lacisediminihabitans sp. nov. strain G11-30, isolated from Antarctic Soil.</title>
        <authorList>
            <person name="Li J."/>
        </authorList>
    </citation>
    <scope>NUCLEOTIDE SEQUENCE</scope>
    <source>
        <strain evidence="2">G11-30</strain>
    </source>
</reference>
<keyword evidence="3" id="KW-1185">Reference proteome</keyword>
<name>A0A934SL69_9MICO</name>
<dbReference type="RefSeq" id="WP_200556837.1">
    <property type="nucleotide sequence ID" value="NZ_JAEPES010000004.1"/>
</dbReference>
<evidence type="ECO:0000313" key="3">
    <source>
        <dbReference type="Proteomes" id="UP000636458"/>
    </source>
</evidence>
<evidence type="ECO:0000256" key="1">
    <source>
        <dbReference type="SAM" id="Phobius"/>
    </source>
</evidence>